<feature type="transmembrane region" description="Helical" evidence="6">
    <location>
        <begin position="259"/>
        <end position="276"/>
    </location>
</feature>
<dbReference type="InterPro" id="IPR036259">
    <property type="entry name" value="MFS_trans_sf"/>
</dbReference>
<dbReference type="EMBL" id="CP099489">
    <property type="protein sequence ID" value="USQ81305.1"/>
    <property type="molecule type" value="Genomic_DNA"/>
</dbReference>
<feature type="transmembrane region" description="Helical" evidence="6">
    <location>
        <begin position="319"/>
        <end position="339"/>
    </location>
</feature>
<evidence type="ECO:0000256" key="5">
    <source>
        <dbReference type="ARBA" id="ARBA00023136"/>
    </source>
</evidence>
<evidence type="ECO:0000256" key="2">
    <source>
        <dbReference type="ARBA" id="ARBA00022475"/>
    </source>
</evidence>
<dbReference type="PROSITE" id="PS50850">
    <property type="entry name" value="MFS"/>
    <property type="match status" value="1"/>
</dbReference>
<dbReference type="PANTHER" id="PTHR43124">
    <property type="entry name" value="PURINE EFFLUX PUMP PBUE"/>
    <property type="match status" value="1"/>
</dbReference>
<evidence type="ECO:0000256" key="6">
    <source>
        <dbReference type="SAM" id="Phobius"/>
    </source>
</evidence>
<organism evidence="8 9">
    <name type="scientific">Ornithinimicrobium faecis</name>
    <dbReference type="NCBI Taxonomy" id="2934158"/>
    <lineage>
        <taxon>Bacteria</taxon>
        <taxon>Bacillati</taxon>
        <taxon>Actinomycetota</taxon>
        <taxon>Actinomycetes</taxon>
        <taxon>Micrococcales</taxon>
        <taxon>Ornithinimicrobiaceae</taxon>
        <taxon>Ornithinimicrobium</taxon>
    </lineage>
</organism>
<evidence type="ECO:0000313" key="8">
    <source>
        <dbReference type="EMBL" id="USQ81305.1"/>
    </source>
</evidence>
<feature type="transmembrane region" description="Helical" evidence="6">
    <location>
        <begin position="25"/>
        <end position="45"/>
    </location>
</feature>
<evidence type="ECO:0000259" key="7">
    <source>
        <dbReference type="PROSITE" id="PS50850"/>
    </source>
</evidence>
<feature type="transmembrane region" description="Helical" evidence="6">
    <location>
        <begin position="57"/>
        <end position="76"/>
    </location>
</feature>
<keyword evidence="2" id="KW-1003">Cell membrane</keyword>
<keyword evidence="9" id="KW-1185">Reference proteome</keyword>
<evidence type="ECO:0000256" key="3">
    <source>
        <dbReference type="ARBA" id="ARBA00022692"/>
    </source>
</evidence>
<feature type="transmembrane region" description="Helical" evidence="6">
    <location>
        <begin position="112"/>
        <end position="134"/>
    </location>
</feature>
<dbReference type="PANTHER" id="PTHR43124:SF3">
    <property type="entry name" value="CHLORAMPHENICOL EFFLUX PUMP RV0191"/>
    <property type="match status" value="1"/>
</dbReference>
<dbReference type="InterPro" id="IPR050189">
    <property type="entry name" value="MFS_Efflux_Transporters"/>
</dbReference>
<evidence type="ECO:0000313" key="9">
    <source>
        <dbReference type="Proteomes" id="UP001056455"/>
    </source>
</evidence>
<dbReference type="Gene3D" id="1.20.1250.20">
    <property type="entry name" value="MFS general substrate transporter like domains"/>
    <property type="match status" value="1"/>
</dbReference>
<dbReference type="Proteomes" id="UP001056455">
    <property type="component" value="Chromosome"/>
</dbReference>
<sequence>MATWFSAGAVVPQLTQEFDLGSSQVAWLTIGVQVGFVIGALALALTSTADRIGPRQLIAMGAVGAGIVNLSLLVVVTGWQVIAARILTGVCLAGVYPPAMKAIATWFRHSRATAVAVLIGALTLGSASPHLVAAIGGLDWTFVVIGTSALSVLSGVVAIGIARDGPYPFPLSGPFRLDATVRAFAKPRVLFTSMGYFGHMWELYAMWSWFAVFFAHVLAQNGSTPPWIGSLITFLVIGIGALGCLLGGRMAERIGSARVAILSMWISGACALVIGWLADGPVWLVVVVALVWGFWIIPDSPQFSALITHVADQRLVGSVLTLQMALGYIVTIPIVWIVPLVADSFGWGPTFTLLAFGPALGILAMRKLQALPVESGAVDTR</sequence>
<feature type="transmembrane region" description="Helical" evidence="6">
    <location>
        <begin position="82"/>
        <end position="100"/>
    </location>
</feature>
<feature type="transmembrane region" description="Helical" evidence="6">
    <location>
        <begin position="345"/>
        <end position="365"/>
    </location>
</feature>
<proteinExistence type="predicted"/>
<feature type="transmembrane region" description="Helical" evidence="6">
    <location>
        <begin position="140"/>
        <end position="162"/>
    </location>
</feature>
<keyword evidence="5 6" id="KW-0472">Membrane</keyword>
<keyword evidence="4 6" id="KW-1133">Transmembrane helix</keyword>
<feature type="transmembrane region" description="Helical" evidence="6">
    <location>
        <begin position="282"/>
        <end position="298"/>
    </location>
</feature>
<dbReference type="InterPro" id="IPR020846">
    <property type="entry name" value="MFS_dom"/>
</dbReference>
<protein>
    <submittedName>
        <fullName evidence="8">MFS transporter</fullName>
    </submittedName>
</protein>
<dbReference type="InterPro" id="IPR011701">
    <property type="entry name" value="MFS"/>
</dbReference>
<comment type="subcellular location">
    <subcellularLocation>
        <location evidence="1">Cell membrane</location>
        <topology evidence="1">Multi-pass membrane protein</topology>
    </subcellularLocation>
</comment>
<reference evidence="8" key="1">
    <citation type="submission" date="2022-06" db="EMBL/GenBank/DDBJ databases">
        <title>Ornithinimicrobium HY1793.</title>
        <authorList>
            <person name="Huang Y."/>
        </authorList>
    </citation>
    <scope>NUCLEOTIDE SEQUENCE</scope>
    <source>
        <strain evidence="8">HY1793</strain>
    </source>
</reference>
<feature type="domain" description="Major facilitator superfamily (MFS) profile" evidence="7">
    <location>
        <begin position="1"/>
        <end position="373"/>
    </location>
</feature>
<evidence type="ECO:0000256" key="4">
    <source>
        <dbReference type="ARBA" id="ARBA00022989"/>
    </source>
</evidence>
<feature type="transmembrane region" description="Helical" evidence="6">
    <location>
        <begin position="227"/>
        <end position="247"/>
    </location>
</feature>
<gene>
    <name evidence="8" type="ORF">NF556_06575</name>
</gene>
<keyword evidence="3 6" id="KW-0812">Transmembrane</keyword>
<dbReference type="Pfam" id="PF07690">
    <property type="entry name" value="MFS_1"/>
    <property type="match status" value="1"/>
</dbReference>
<dbReference type="SUPFAM" id="SSF103473">
    <property type="entry name" value="MFS general substrate transporter"/>
    <property type="match status" value="1"/>
</dbReference>
<name>A0ABY4YYH1_9MICO</name>
<accession>A0ABY4YYH1</accession>
<evidence type="ECO:0000256" key="1">
    <source>
        <dbReference type="ARBA" id="ARBA00004651"/>
    </source>
</evidence>